<evidence type="ECO:0000313" key="6">
    <source>
        <dbReference type="Proteomes" id="UP000243084"/>
    </source>
</evidence>
<evidence type="ECO:0000256" key="3">
    <source>
        <dbReference type="ARBA" id="ARBA00022729"/>
    </source>
</evidence>
<dbReference type="GO" id="GO:0015288">
    <property type="term" value="F:porin activity"/>
    <property type="evidence" value="ECO:0007669"/>
    <property type="project" value="TreeGrafter"/>
</dbReference>
<dbReference type="InterPro" id="IPR005318">
    <property type="entry name" value="OM_porin_bac"/>
</dbReference>
<keyword evidence="6" id="KW-1185">Reference proteome</keyword>
<evidence type="ECO:0000313" key="5">
    <source>
        <dbReference type="EMBL" id="SFP50523.1"/>
    </source>
</evidence>
<dbReference type="PANTHER" id="PTHR34596:SF2">
    <property type="entry name" value="CHITOPORIN"/>
    <property type="match status" value="1"/>
</dbReference>
<keyword evidence="2" id="KW-0813">Transport</keyword>
<feature type="region of interest" description="Disordered" evidence="4">
    <location>
        <begin position="1"/>
        <end position="22"/>
    </location>
</feature>
<dbReference type="InterPro" id="IPR023614">
    <property type="entry name" value="Porin_dom_sf"/>
</dbReference>
<dbReference type="Proteomes" id="UP000243084">
    <property type="component" value="Unassembled WGS sequence"/>
</dbReference>
<protein>
    <submittedName>
        <fullName evidence="5">Outer membrane porin, OprD family</fullName>
    </submittedName>
</protein>
<dbReference type="Pfam" id="PF03573">
    <property type="entry name" value="OprD"/>
    <property type="match status" value="1"/>
</dbReference>
<dbReference type="GO" id="GO:0016020">
    <property type="term" value="C:membrane"/>
    <property type="evidence" value="ECO:0007669"/>
    <property type="project" value="InterPro"/>
</dbReference>
<proteinExistence type="inferred from homology"/>
<name>A0A1I5QW95_9GAMM</name>
<evidence type="ECO:0000256" key="1">
    <source>
        <dbReference type="ARBA" id="ARBA00009075"/>
    </source>
</evidence>
<sequence length="448" mass="49472">MTPTVTTSLASTRPGDPSAAGQIRRCEPARQISLASTCISVASLLGMLCPLAAHADFAKDSQLNLGLRNFYLDRDFRGDAAPISRVGSWSQGFDLRFQSGYTEGPLQFGLDASAQYAYRLDGGGGRGPDTVLPYDDSKGEQVQDYGRSALTAKVRYSKTELTVGEHRPRLPVAYFDDSRQLASTFHGFQVASQEIDGLSLTAGRFNEISTRESSDHEKLYLFTRPNGPRRPSDGLNFAGGTYAFTPGLSATYFYGQLEDIYQQHYLGLAHNVSLGDGYSLKTDLRYYDNREDGEALYGDIDNRSYGLLGALTKGGHTFSLGYQRMLGDSAFPTLNGFTPQPFLVNWSAVAFIRPNESSWQARYDYDFAALGVPGLRLMTRYLRGTGIDRGGNLSDSSESERDLLLNYVVQSGPLKGVGLAWMNIDSKFEHGSDYDENRLIATYTWKLW</sequence>
<gene>
    <name evidence="5" type="ORF">SAMN05216229_10331</name>
</gene>
<organism evidence="5 6">
    <name type="scientific">Geopseudomonas sagittaria</name>
    <dbReference type="NCBI Taxonomy" id="1135990"/>
    <lineage>
        <taxon>Bacteria</taxon>
        <taxon>Pseudomonadati</taxon>
        <taxon>Pseudomonadota</taxon>
        <taxon>Gammaproteobacteria</taxon>
        <taxon>Pseudomonadales</taxon>
        <taxon>Pseudomonadaceae</taxon>
        <taxon>Geopseudomonas</taxon>
    </lineage>
</organism>
<evidence type="ECO:0000256" key="2">
    <source>
        <dbReference type="ARBA" id="ARBA00022448"/>
    </source>
</evidence>
<dbReference type="AlphaFoldDB" id="A0A1I5QW95"/>
<dbReference type="OrthoDB" id="6759120at2"/>
<reference evidence="6" key="1">
    <citation type="submission" date="2016-10" db="EMBL/GenBank/DDBJ databases">
        <authorList>
            <person name="Varghese N."/>
            <person name="Submissions S."/>
        </authorList>
    </citation>
    <scope>NUCLEOTIDE SEQUENCE [LARGE SCALE GENOMIC DNA]</scope>
    <source>
        <strain evidence="6">JCM 18195</strain>
    </source>
</reference>
<dbReference type="EMBL" id="FOXM01000003">
    <property type="protein sequence ID" value="SFP50523.1"/>
    <property type="molecule type" value="Genomic_DNA"/>
</dbReference>
<accession>A0A1I5QW95</accession>
<keyword evidence="3" id="KW-0732">Signal</keyword>
<evidence type="ECO:0000256" key="4">
    <source>
        <dbReference type="SAM" id="MobiDB-lite"/>
    </source>
</evidence>
<dbReference type="PANTHER" id="PTHR34596">
    <property type="entry name" value="CHITOPORIN"/>
    <property type="match status" value="1"/>
</dbReference>
<dbReference type="Gene3D" id="2.40.160.10">
    <property type="entry name" value="Porin"/>
    <property type="match status" value="1"/>
</dbReference>
<comment type="similarity">
    <text evidence="1">Belongs to the outer membrane porin (Opr) (TC 1.B.25) family.</text>
</comment>
<feature type="compositionally biased region" description="Polar residues" evidence="4">
    <location>
        <begin position="1"/>
        <end position="11"/>
    </location>
</feature>